<dbReference type="OrthoDB" id="5072728at2"/>
<sequence length="176" mass="18592">MAAPIRPTSTKAYGREKWLWVPAIANLPTPAIAEINAATGLDVSCMLFASTTKPSKNTNLVDRERRICDTTTFQQIGTTTYGGGEMLAAFDEQGAALSNGVKAWEKFPEGTAGFLVRRLGILVATDFAVGQFVSAFPVEFGPPFPIVQGDGEAAEVGFSSTFAITAPPAFKVAITA</sequence>
<keyword evidence="2" id="KW-1185">Reference proteome</keyword>
<evidence type="ECO:0000313" key="1">
    <source>
        <dbReference type="EMBL" id="RNL66241.1"/>
    </source>
</evidence>
<name>A0A3N0CSJ6_9ACTN</name>
<accession>A0A3N0CSJ6</accession>
<evidence type="ECO:0000313" key="2">
    <source>
        <dbReference type="Proteomes" id="UP000267128"/>
    </source>
</evidence>
<proteinExistence type="predicted"/>
<comment type="caution">
    <text evidence="1">The sequence shown here is derived from an EMBL/GenBank/DDBJ whole genome shotgun (WGS) entry which is preliminary data.</text>
</comment>
<dbReference type="Proteomes" id="UP000267128">
    <property type="component" value="Unassembled WGS sequence"/>
</dbReference>
<protein>
    <recommendedName>
        <fullName evidence="3">Major tail protein</fullName>
    </recommendedName>
</protein>
<dbReference type="Pfam" id="PF25595">
    <property type="entry name" value="Phage_TTP_16"/>
    <property type="match status" value="1"/>
</dbReference>
<dbReference type="InterPro" id="IPR058009">
    <property type="entry name" value="TTP_Phage_16"/>
</dbReference>
<dbReference type="AlphaFoldDB" id="A0A3N0CSJ6"/>
<dbReference type="RefSeq" id="WP_123225686.1">
    <property type="nucleotide sequence ID" value="NZ_RJSE01000001.1"/>
</dbReference>
<evidence type="ECO:0008006" key="3">
    <source>
        <dbReference type="Google" id="ProtNLM"/>
    </source>
</evidence>
<dbReference type="EMBL" id="RJSE01000001">
    <property type="protein sequence ID" value="RNL66241.1"/>
    <property type="molecule type" value="Genomic_DNA"/>
</dbReference>
<reference evidence="1 2" key="1">
    <citation type="submission" date="2018-11" db="EMBL/GenBank/DDBJ databases">
        <authorList>
            <person name="Li F."/>
        </authorList>
    </citation>
    <scope>NUCLEOTIDE SEQUENCE [LARGE SCALE GENOMIC DNA]</scope>
    <source>
        <strain evidence="1 2">Gsoil 097</strain>
    </source>
</reference>
<gene>
    <name evidence="1" type="ORF">EFK50_01035</name>
</gene>
<organism evidence="1 2">
    <name type="scientific">Nocardioides marmoriginsengisoli</name>
    <dbReference type="NCBI Taxonomy" id="661483"/>
    <lineage>
        <taxon>Bacteria</taxon>
        <taxon>Bacillati</taxon>
        <taxon>Actinomycetota</taxon>
        <taxon>Actinomycetes</taxon>
        <taxon>Propionibacteriales</taxon>
        <taxon>Nocardioidaceae</taxon>
        <taxon>Nocardioides</taxon>
    </lineage>
</organism>